<reference evidence="2" key="2">
    <citation type="journal article" date="2023" name="IMA Fungus">
        <title>Comparative genomic study of the Penicillium genus elucidates a diverse pangenome and 15 lateral gene transfer events.</title>
        <authorList>
            <person name="Petersen C."/>
            <person name="Sorensen T."/>
            <person name="Nielsen M.R."/>
            <person name="Sondergaard T.E."/>
            <person name="Sorensen J.L."/>
            <person name="Fitzpatrick D.A."/>
            <person name="Frisvad J.C."/>
            <person name="Nielsen K.L."/>
        </authorList>
    </citation>
    <scope>NUCLEOTIDE SEQUENCE</scope>
    <source>
        <strain evidence="2">IBT 30069</strain>
    </source>
</reference>
<name>A0A9W9GDE8_9EURO</name>
<feature type="compositionally biased region" description="Polar residues" evidence="1">
    <location>
        <begin position="209"/>
        <end position="223"/>
    </location>
</feature>
<gene>
    <name evidence="2" type="ORF">N7456_001167</name>
</gene>
<dbReference type="Proteomes" id="UP001149165">
    <property type="component" value="Unassembled WGS sequence"/>
</dbReference>
<feature type="region of interest" description="Disordered" evidence="1">
    <location>
        <begin position="183"/>
        <end position="224"/>
    </location>
</feature>
<feature type="compositionally biased region" description="Basic and acidic residues" evidence="1">
    <location>
        <begin position="632"/>
        <end position="654"/>
    </location>
</feature>
<evidence type="ECO:0000256" key="1">
    <source>
        <dbReference type="SAM" id="MobiDB-lite"/>
    </source>
</evidence>
<accession>A0A9W9GDE8</accession>
<organism evidence="2 3">
    <name type="scientific">Penicillium angulare</name>
    <dbReference type="NCBI Taxonomy" id="116970"/>
    <lineage>
        <taxon>Eukaryota</taxon>
        <taxon>Fungi</taxon>
        <taxon>Dikarya</taxon>
        <taxon>Ascomycota</taxon>
        <taxon>Pezizomycotina</taxon>
        <taxon>Eurotiomycetes</taxon>
        <taxon>Eurotiomycetidae</taxon>
        <taxon>Eurotiales</taxon>
        <taxon>Aspergillaceae</taxon>
        <taxon>Penicillium</taxon>
    </lineage>
</organism>
<dbReference type="AlphaFoldDB" id="A0A9W9GDE8"/>
<sequence>MPKDSKPPVTPDPGWRETWLRYQRRKDKRARGEFEEGDNEQETNQEEPEKPEEAEEIQNDQSEDLFDASALRPNMAKRRRLLFPRNFIRSLRAPKRSSFLNRFFPLTPPAVLHPISHYIDLDSKALVSPRTTSIFEGFLKSVNMSKREWSRKKQSRWLRRQRHRRPNLPTFFELSQLKNKVDKRARAKLRKTKNEKGIGEERPEEAGRTQETQSGDEGTSMTSPMVEADEPPVYNMYKDSTGQFAPIGPHRTWPKQDSPITSLNAIPSEWEWDVDELDLYPDDIQGNIERCKERIETGILPDYFERKLQTFLEKEETQRKIQESEPGISSEVASRLGDLKEMQKYWQNEQAQYKDQEAPTCVKVKWKAEKRIEWINSCLLNIQGLISAYRNHELEHYDNNTWTIWQKGKLVRGPWERGTVDEWDLWLEFHSQRGCWVEGLGAPGPAYSKMVQTIPPIPNQGRGMSQHYVYFGIRVPGTEQWVTLEFLDDTGATAPMVSLDDIEAITAVCGQEPVHLGGEIAKEALGLSMFGHRFALEVAVVNNLDERTPMTRWVNTIFFAVDADTGDEAQDKEIKPPRLSGSWWRHMLYTATAPDNRRCLYVGTTKQEVIDLLPDVDHNKAKPPYVEQTIDNTERIDPPSHKRAREEDSEELPKSKKAKGFDPSGKFGELKDEKPHQPSYTQYLEWLEKHNEEHPDDEELIPTWDDYQTHRVDQKNWTTETEGRLRRPSLEHYYAWLLEINIMREAEAVSRGRPPPSSH</sequence>
<proteinExistence type="predicted"/>
<feature type="region of interest" description="Disordered" evidence="1">
    <location>
        <begin position="26"/>
        <end position="70"/>
    </location>
</feature>
<evidence type="ECO:0000313" key="2">
    <source>
        <dbReference type="EMBL" id="KAJ5116819.1"/>
    </source>
</evidence>
<protein>
    <submittedName>
        <fullName evidence="2">Uncharacterized protein</fullName>
    </submittedName>
</protein>
<feature type="region of interest" description="Disordered" evidence="1">
    <location>
        <begin position="615"/>
        <end position="676"/>
    </location>
</feature>
<reference evidence="2" key="1">
    <citation type="submission" date="2022-11" db="EMBL/GenBank/DDBJ databases">
        <authorList>
            <person name="Petersen C."/>
        </authorList>
    </citation>
    <scope>NUCLEOTIDE SEQUENCE</scope>
    <source>
        <strain evidence="2">IBT 30069</strain>
    </source>
</reference>
<dbReference type="OrthoDB" id="4361921at2759"/>
<comment type="caution">
    <text evidence="2">The sequence shown here is derived from an EMBL/GenBank/DDBJ whole genome shotgun (WGS) entry which is preliminary data.</text>
</comment>
<dbReference type="EMBL" id="JAPQKH010000001">
    <property type="protein sequence ID" value="KAJ5116819.1"/>
    <property type="molecule type" value="Genomic_DNA"/>
</dbReference>
<evidence type="ECO:0000313" key="3">
    <source>
        <dbReference type="Proteomes" id="UP001149165"/>
    </source>
</evidence>
<keyword evidence="3" id="KW-1185">Reference proteome</keyword>
<feature type="compositionally biased region" description="Acidic residues" evidence="1">
    <location>
        <begin position="35"/>
        <end position="66"/>
    </location>
</feature>
<feature type="compositionally biased region" description="Basic and acidic residues" evidence="1">
    <location>
        <begin position="192"/>
        <end position="208"/>
    </location>
</feature>